<dbReference type="EMBL" id="CP093360">
    <property type="protein sequence ID" value="UQS86045.1"/>
    <property type="molecule type" value="Genomic_DNA"/>
</dbReference>
<geneLocation type="plasmid" evidence="8 9">
    <name>p1unnamed</name>
</geneLocation>
<feature type="active site" description="Proton donor" evidence="4">
    <location>
        <position position="49"/>
    </location>
</feature>
<dbReference type="PROSITE" id="PS00062">
    <property type="entry name" value="ALDOKETO_REDUCTASE_2"/>
    <property type="match status" value="1"/>
</dbReference>
<dbReference type="Gene3D" id="3.20.20.100">
    <property type="entry name" value="NADP-dependent oxidoreductase domain"/>
    <property type="match status" value="1"/>
</dbReference>
<evidence type="ECO:0000313" key="9">
    <source>
        <dbReference type="Proteomes" id="UP000831181"/>
    </source>
</evidence>
<dbReference type="GO" id="GO:0016616">
    <property type="term" value="F:oxidoreductase activity, acting on the CH-OH group of donors, NAD or NADP as acceptor"/>
    <property type="evidence" value="ECO:0007669"/>
    <property type="project" value="UniProtKB-ARBA"/>
</dbReference>
<reference evidence="8" key="1">
    <citation type="journal article" date="2022" name="Int. J. Syst. Evol. Microbiol.">
        <title>Apilactobacillus apisilvae sp. nov., Nicolia spurrieriana gen. nov. sp. nov., Bombilactobacillus folatiphilus sp. nov. and Bombilactobacillus thymidiniphilus sp. nov., four new lactic acid bacterial isolates from stingless bees Tetragonula carbonaria and Austroplebeia australis.</title>
        <authorList>
            <person name="Oliphant S.A."/>
            <person name="Watson-Haigh N.S."/>
            <person name="Sumby K.M."/>
            <person name="Gardner J."/>
            <person name="Groom S."/>
            <person name="Jiranek V."/>
        </authorList>
    </citation>
    <scope>NUCLEOTIDE SEQUENCE</scope>
    <source>
        <strain evidence="8">SGEP1_A5</strain>
    </source>
</reference>
<dbReference type="InterPro" id="IPR020471">
    <property type="entry name" value="AKR"/>
</dbReference>
<organism evidence="8 9">
    <name type="scientific">Nicoliella spurrieriana</name>
    <dbReference type="NCBI Taxonomy" id="2925830"/>
    <lineage>
        <taxon>Bacteria</taxon>
        <taxon>Bacillati</taxon>
        <taxon>Bacillota</taxon>
        <taxon>Bacilli</taxon>
        <taxon>Lactobacillales</taxon>
        <taxon>Lactobacillaceae</taxon>
        <taxon>Nicoliella</taxon>
    </lineage>
</organism>
<protein>
    <submittedName>
        <fullName evidence="8">Aldo/keto reductase</fullName>
    </submittedName>
</protein>
<evidence type="ECO:0000259" key="7">
    <source>
        <dbReference type="Pfam" id="PF00248"/>
    </source>
</evidence>
<dbReference type="InterPro" id="IPR036812">
    <property type="entry name" value="NAD(P)_OxRdtase_dom_sf"/>
</dbReference>
<dbReference type="FunFam" id="3.20.20.100:FF:000015">
    <property type="entry name" value="Oxidoreductase, aldo/keto reductase family"/>
    <property type="match status" value="1"/>
</dbReference>
<dbReference type="PRINTS" id="PR00069">
    <property type="entry name" value="ALDKETRDTASE"/>
</dbReference>
<proteinExistence type="inferred from homology"/>
<name>A0A976RQL0_9LACO</name>
<feature type="domain" description="NADP-dependent oxidoreductase" evidence="7">
    <location>
        <begin position="27"/>
        <end position="258"/>
    </location>
</feature>
<dbReference type="Pfam" id="PF00248">
    <property type="entry name" value="Aldo_ket_red"/>
    <property type="match status" value="1"/>
</dbReference>
<dbReference type="PROSITE" id="PS00798">
    <property type="entry name" value="ALDOKETO_REDUCTASE_1"/>
    <property type="match status" value="1"/>
</dbReference>
<dbReference type="RefSeq" id="WP_260115853.1">
    <property type="nucleotide sequence ID" value="NZ_CP093360.1"/>
</dbReference>
<feature type="site" description="Lowers pKa of active site Tyr" evidence="6">
    <location>
        <position position="74"/>
    </location>
</feature>
<dbReference type="Proteomes" id="UP000831181">
    <property type="component" value="Plasmid p1unnamed"/>
</dbReference>
<dbReference type="PIRSF" id="PIRSF000097">
    <property type="entry name" value="AKR"/>
    <property type="match status" value="1"/>
</dbReference>
<evidence type="ECO:0000256" key="3">
    <source>
        <dbReference type="ARBA" id="ARBA00023002"/>
    </source>
</evidence>
<evidence type="ECO:0000256" key="5">
    <source>
        <dbReference type="PIRSR" id="PIRSR000097-2"/>
    </source>
</evidence>
<dbReference type="SUPFAM" id="SSF51430">
    <property type="entry name" value="NAD(P)-linked oxidoreductase"/>
    <property type="match status" value="1"/>
</dbReference>
<evidence type="ECO:0000256" key="1">
    <source>
        <dbReference type="ARBA" id="ARBA00007905"/>
    </source>
</evidence>
<dbReference type="PANTHER" id="PTHR43827:SF3">
    <property type="entry name" value="NADP-DEPENDENT OXIDOREDUCTASE DOMAIN-CONTAINING PROTEIN"/>
    <property type="match status" value="1"/>
</dbReference>
<evidence type="ECO:0000256" key="4">
    <source>
        <dbReference type="PIRSR" id="PIRSR000097-1"/>
    </source>
</evidence>
<keyword evidence="9" id="KW-1185">Reference proteome</keyword>
<accession>A0A976RQL0</accession>
<gene>
    <name evidence="8" type="ORF">MOO44_01615</name>
</gene>
<keyword evidence="8" id="KW-0614">Plasmid</keyword>
<comment type="similarity">
    <text evidence="1">Belongs to the aldo/keto reductase family.</text>
</comment>
<dbReference type="PROSITE" id="PS00063">
    <property type="entry name" value="ALDOKETO_REDUCTASE_3"/>
    <property type="match status" value="1"/>
</dbReference>
<dbReference type="KEGG" id="lbe:MOO44_01615"/>
<evidence type="ECO:0000256" key="6">
    <source>
        <dbReference type="PIRSR" id="PIRSR000097-3"/>
    </source>
</evidence>
<dbReference type="CDD" id="cd19133">
    <property type="entry name" value="AKR_AKR5F1"/>
    <property type="match status" value="1"/>
</dbReference>
<dbReference type="AlphaFoldDB" id="A0A976RQL0"/>
<feature type="binding site" evidence="5">
    <location>
        <position position="107"/>
    </location>
    <ligand>
        <name>substrate</name>
    </ligand>
</feature>
<dbReference type="InterPro" id="IPR023210">
    <property type="entry name" value="NADP_OxRdtase_dom"/>
</dbReference>
<evidence type="ECO:0000313" key="8">
    <source>
        <dbReference type="EMBL" id="UQS86045.1"/>
    </source>
</evidence>
<dbReference type="InterPro" id="IPR018170">
    <property type="entry name" value="Aldo/ket_reductase_CS"/>
</dbReference>
<sequence length="281" mass="31867">MKRIKLNNGLLMPQEGFGVYQIPDYGDCKQAVMDALSLGYRLLDTAQAYKNEEAVGDAIVESNVDRNDIFLTTKIWVSNYGFEKTQASFNESLKKLNTDYVDLVLLHQPLGDYYGAYRALEQLYQEGKIKAIGVSNFAAARYVDLVSNVKVIPAVNQIETHVFNQEQPIRPYLKEYGTQIESWGPFAEGKNHLFTNETLVAIGEHHDKSAAQVALRFLLQSGVVIIPKSTHIERMKQNLAVWDFELSAAEMKKIQALDENKSFFVDYSDPQFIKALNSWEV</sequence>
<dbReference type="PANTHER" id="PTHR43827">
    <property type="entry name" value="2,5-DIKETO-D-GLUCONIC ACID REDUCTASE"/>
    <property type="match status" value="1"/>
</dbReference>
<keyword evidence="3" id="KW-0560">Oxidoreductase</keyword>
<keyword evidence="2" id="KW-0521">NADP</keyword>
<evidence type="ECO:0000256" key="2">
    <source>
        <dbReference type="ARBA" id="ARBA00022857"/>
    </source>
</evidence>